<dbReference type="RefSeq" id="WP_155946308.1">
    <property type="nucleotide sequence ID" value="NZ_AHCD03000030.1"/>
</dbReference>
<protein>
    <recommendedName>
        <fullName evidence="3">Class I lanthipeptide</fullName>
    </recommendedName>
</protein>
<dbReference type="AlphaFoldDB" id="A0A8T0CA48"/>
<comment type="caution">
    <text evidence="1">The sequence shown here is derived from an EMBL/GenBank/DDBJ whole genome shotgun (WGS) entry which is preliminary data.</text>
</comment>
<evidence type="ECO:0008006" key="3">
    <source>
        <dbReference type="Google" id="ProtNLM"/>
    </source>
</evidence>
<organism evidence="1 2">
    <name type="scientific">Pseudoalteromonas rubra</name>
    <dbReference type="NCBI Taxonomy" id="43658"/>
    <lineage>
        <taxon>Bacteria</taxon>
        <taxon>Pseudomonadati</taxon>
        <taxon>Pseudomonadota</taxon>
        <taxon>Gammaproteobacteria</taxon>
        <taxon>Alteromonadales</taxon>
        <taxon>Pseudoalteromonadaceae</taxon>
        <taxon>Pseudoalteromonas</taxon>
    </lineage>
</organism>
<reference evidence="1 2" key="1">
    <citation type="journal article" date="2012" name="J. Bacteriol.">
        <title>Genome sequence of the cycloprodigiosin-producing bacterial strain Pseudoalteromonas rubra ATCC 29570(T).</title>
        <authorList>
            <person name="Xie B.B."/>
            <person name="Shu Y.L."/>
            <person name="Qin Q.L."/>
            <person name="Rong J.C."/>
            <person name="Zhang X.Y."/>
            <person name="Chen X.L."/>
            <person name="Zhou B.C."/>
            <person name="Zhang Y.Z."/>
        </authorList>
    </citation>
    <scope>NUCLEOTIDE SEQUENCE [LARGE SCALE GENOMIC DNA]</scope>
    <source>
        <strain evidence="1 2">DSM 6842</strain>
    </source>
</reference>
<dbReference type="EMBL" id="AHCD03000030">
    <property type="protein sequence ID" value="KAF7787607.1"/>
    <property type="molecule type" value="Genomic_DNA"/>
</dbReference>
<evidence type="ECO:0000313" key="2">
    <source>
        <dbReference type="Proteomes" id="UP000016480"/>
    </source>
</evidence>
<evidence type="ECO:0000313" key="1">
    <source>
        <dbReference type="EMBL" id="KAF7787607.1"/>
    </source>
</evidence>
<sequence length="58" mass="6252">MKISLQKKSLKRLNNKTPLAQELTPQAAGGMYASSPYNPGCMTYQGLTCPTSPYDPGC</sequence>
<proteinExistence type="predicted"/>
<dbReference type="OrthoDB" id="6297477at2"/>
<dbReference type="Proteomes" id="UP000016480">
    <property type="component" value="Unassembled WGS sequence"/>
</dbReference>
<name>A0A8T0CA48_9GAMM</name>
<gene>
    <name evidence="1" type="ORF">PRUB_a4740</name>
</gene>
<accession>A0A8T0CA48</accession>
<dbReference type="GeneID" id="61357146"/>